<comment type="caution">
    <text evidence="3">The sequence shown here is derived from an EMBL/GenBank/DDBJ whole genome shotgun (WGS) entry which is preliminary data.</text>
</comment>
<evidence type="ECO:0000256" key="1">
    <source>
        <dbReference type="SAM" id="SignalP"/>
    </source>
</evidence>
<name>E8LGY2_9FIRM</name>
<evidence type="ECO:0000313" key="4">
    <source>
        <dbReference type="Proteomes" id="UP000004923"/>
    </source>
</evidence>
<dbReference type="HOGENOM" id="CLU_1609276_0_0_9"/>
<keyword evidence="1" id="KW-0732">Signal</keyword>
<organism evidence="3 4">
    <name type="scientific">Phascolarctobacterium succinatutens YIT 12067</name>
    <dbReference type="NCBI Taxonomy" id="626939"/>
    <lineage>
        <taxon>Bacteria</taxon>
        <taxon>Bacillati</taxon>
        <taxon>Bacillota</taxon>
        <taxon>Negativicutes</taxon>
        <taxon>Acidaminococcales</taxon>
        <taxon>Acidaminococcaceae</taxon>
        <taxon>Phascolarctobacterium</taxon>
    </lineage>
</organism>
<feature type="signal peptide" evidence="1">
    <location>
        <begin position="1"/>
        <end position="23"/>
    </location>
</feature>
<dbReference type="InterPro" id="IPR025711">
    <property type="entry name" value="PepSY"/>
</dbReference>
<dbReference type="RefSeq" id="WP_009146462.1">
    <property type="nucleotide sequence ID" value="NZ_GL830938.1"/>
</dbReference>
<feature type="domain" description="PepSY" evidence="2">
    <location>
        <begin position="102"/>
        <end position="160"/>
    </location>
</feature>
<sequence length="165" mass="18294">MKKLTAIITGALTVLAISATAFAANLISAEEARAIAQKQVPTGSTYLHTEAELQKLQPYYEVKFFDTATQTKYEIDVYQVNGKIKEYNMERKALGGSANVILSKDDVKAIVAKEVGDVSIYELKLDREHGLYEYEVKFSASGLRGEMNVNPETGVVLDKEVKYSF</sequence>
<keyword evidence="4" id="KW-1185">Reference proteome</keyword>
<proteinExistence type="predicted"/>
<protein>
    <submittedName>
        <fullName evidence="3">Peptidase propeptide and YPEB domain protein</fullName>
    </submittedName>
</protein>
<evidence type="ECO:0000313" key="3">
    <source>
        <dbReference type="EMBL" id="EFY03857.1"/>
    </source>
</evidence>
<dbReference type="Gene3D" id="3.10.450.40">
    <property type="match status" value="2"/>
</dbReference>
<dbReference type="Proteomes" id="UP000004923">
    <property type="component" value="Unassembled WGS sequence"/>
</dbReference>
<evidence type="ECO:0000259" key="2">
    <source>
        <dbReference type="Pfam" id="PF03413"/>
    </source>
</evidence>
<feature type="domain" description="PepSY" evidence="2">
    <location>
        <begin position="27"/>
        <end position="78"/>
    </location>
</feature>
<dbReference type="GeneID" id="78525284"/>
<dbReference type="AlphaFoldDB" id="E8LGY2"/>
<dbReference type="OrthoDB" id="9780101at2"/>
<reference evidence="3 4" key="1">
    <citation type="submission" date="2011-01" db="EMBL/GenBank/DDBJ databases">
        <authorList>
            <person name="Weinstock G."/>
            <person name="Sodergren E."/>
            <person name="Clifton S."/>
            <person name="Fulton L."/>
            <person name="Fulton B."/>
            <person name="Courtney L."/>
            <person name="Fronick C."/>
            <person name="Harrison M."/>
            <person name="Strong C."/>
            <person name="Farmer C."/>
            <person name="Delahaunty K."/>
            <person name="Markovic C."/>
            <person name="Hall O."/>
            <person name="Minx P."/>
            <person name="Tomlinson C."/>
            <person name="Mitreva M."/>
            <person name="Hou S."/>
            <person name="Chen J."/>
            <person name="Wollam A."/>
            <person name="Pepin K.H."/>
            <person name="Johnson M."/>
            <person name="Bhonagiri V."/>
            <person name="Zhang X."/>
            <person name="Suruliraj S."/>
            <person name="Warren W."/>
            <person name="Chinwalla A."/>
            <person name="Mardis E.R."/>
            <person name="Wilson R.K."/>
        </authorList>
    </citation>
    <scope>NUCLEOTIDE SEQUENCE [LARGE SCALE GENOMIC DNA]</scope>
    <source>
        <strain evidence="3 4">YIT 12067</strain>
    </source>
</reference>
<feature type="chain" id="PRO_5003227014" evidence="1">
    <location>
        <begin position="24"/>
        <end position="165"/>
    </location>
</feature>
<accession>E8LGY2</accession>
<gene>
    <name evidence="3" type="ORF">HMPREF9443_02138</name>
</gene>
<dbReference type="Pfam" id="PF03413">
    <property type="entry name" value="PepSY"/>
    <property type="match status" value="2"/>
</dbReference>
<dbReference type="EMBL" id="AEVN01000118">
    <property type="protein sequence ID" value="EFY03857.1"/>
    <property type="molecule type" value="Genomic_DNA"/>
</dbReference>